<evidence type="ECO:0000313" key="9">
    <source>
        <dbReference type="EMBL" id="MFC3193303.1"/>
    </source>
</evidence>
<feature type="binding site" evidence="8">
    <location>
        <position position="118"/>
    </location>
    <ligand>
        <name>ATP</name>
        <dbReference type="ChEBI" id="CHEBI:30616"/>
    </ligand>
</feature>
<comment type="similarity">
    <text evidence="1 8">Belongs to the SELO family.</text>
</comment>
<evidence type="ECO:0000256" key="1">
    <source>
        <dbReference type="ARBA" id="ARBA00009747"/>
    </source>
</evidence>
<dbReference type="NCBIfam" id="NF000658">
    <property type="entry name" value="PRK00029.1"/>
    <property type="match status" value="1"/>
</dbReference>
<keyword evidence="6 8" id="KW-0067">ATP-binding</keyword>
<dbReference type="PANTHER" id="PTHR32057">
    <property type="entry name" value="PROTEIN ADENYLYLTRANSFERASE SELO, MITOCHONDRIAL"/>
    <property type="match status" value="1"/>
</dbReference>
<comment type="cofactor">
    <cofactor evidence="8">
        <name>Mg(2+)</name>
        <dbReference type="ChEBI" id="CHEBI:18420"/>
    </cofactor>
    <cofactor evidence="8">
        <name>Mn(2+)</name>
        <dbReference type="ChEBI" id="CHEBI:29035"/>
    </cofactor>
</comment>
<dbReference type="HAMAP" id="MF_00692">
    <property type="entry name" value="SelO"/>
    <property type="match status" value="1"/>
</dbReference>
<keyword evidence="8" id="KW-0464">Manganese</keyword>
<dbReference type="EMBL" id="JBHRTS010000002">
    <property type="protein sequence ID" value="MFC3193303.1"/>
    <property type="molecule type" value="Genomic_DNA"/>
</dbReference>
<comment type="function">
    <text evidence="8">Nucleotidyltransferase involved in the post-translational modification of proteins. It can catalyze the addition of adenosine monophosphate (AMP) or uridine monophosphate (UMP) to a protein, resulting in modifications known as AMPylation and UMPylation.</text>
</comment>
<gene>
    <name evidence="8" type="primary">ydiU</name>
    <name evidence="8" type="synonym">selO</name>
    <name evidence="9" type="ORF">ACFODZ_03500</name>
</gene>
<feature type="binding site" evidence="8">
    <location>
        <position position="85"/>
    </location>
    <ligand>
        <name>ATP</name>
        <dbReference type="ChEBI" id="CHEBI:30616"/>
    </ligand>
</feature>
<evidence type="ECO:0000256" key="8">
    <source>
        <dbReference type="HAMAP-Rule" id="MF_00692"/>
    </source>
</evidence>
<feature type="binding site" evidence="8">
    <location>
        <position position="247"/>
    </location>
    <ligand>
        <name>Mg(2+)</name>
        <dbReference type="ChEBI" id="CHEBI:18420"/>
    </ligand>
</feature>
<comment type="catalytic activity">
    <reaction evidence="8">
        <text>L-tyrosyl-[protein] + UTP = O-(5'-uridylyl)-L-tyrosyl-[protein] + diphosphate</text>
        <dbReference type="Rhea" id="RHEA:83887"/>
        <dbReference type="Rhea" id="RHEA-COMP:10136"/>
        <dbReference type="Rhea" id="RHEA-COMP:20238"/>
        <dbReference type="ChEBI" id="CHEBI:33019"/>
        <dbReference type="ChEBI" id="CHEBI:46398"/>
        <dbReference type="ChEBI" id="CHEBI:46858"/>
        <dbReference type="ChEBI" id="CHEBI:90602"/>
    </reaction>
</comment>
<evidence type="ECO:0000256" key="4">
    <source>
        <dbReference type="ARBA" id="ARBA00022723"/>
    </source>
</evidence>
<comment type="catalytic activity">
    <reaction evidence="8">
        <text>L-seryl-[protein] + UTP = O-(5'-uridylyl)-L-seryl-[protein] + diphosphate</text>
        <dbReference type="Rhea" id="RHEA:64604"/>
        <dbReference type="Rhea" id="RHEA-COMP:9863"/>
        <dbReference type="Rhea" id="RHEA-COMP:16635"/>
        <dbReference type="ChEBI" id="CHEBI:29999"/>
        <dbReference type="ChEBI" id="CHEBI:33019"/>
        <dbReference type="ChEBI" id="CHEBI:46398"/>
        <dbReference type="ChEBI" id="CHEBI:156051"/>
    </reaction>
</comment>
<feature type="binding site" evidence="8">
    <location>
        <position position="256"/>
    </location>
    <ligand>
        <name>ATP</name>
        <dbReference type="ChEBI" id="CHEBI:30616"/>
    </ligand>
</feature>
<evidence type="ECO:0000256" key="6">
    <source>
        <dbReference type="ARBA" id="ARBA00022840"/>
    </source>
</evidence>
<evidence type="ECO:0000256" key="5">
    <source>
        <dbReference type="ARBA" id="ARBA00022741"/>
    </source>
</evidence>
<feature type="binding site" evidence="8">
    <location>
        <position position="106"/>
    </location>
    <ligand>
        <name>ATP</name>
        <dbReference type="ChEBI" id="CHEBI:30616"/>
    </ligand>
</feature>
<protein>
    <recommendedName>
        <fullName evidence="8">Protein nucleotidyltransferase YdiU</fullName>
        <ecNumber evidence="8">2.7.7.-</ecNumber>
    </recommendedName>
    <alternativeName>
        <fullName evidence="8">Protein adenylyltransferase YdiU</fullName>
        <ecNumber evidence="8">2.7.7.108</ecNumber>
    </alternativeName>
    <alternativeName>
        <fullName evidence="8">Protein uridylyltransferase YdiU</fullName>
        <ecNumber evidence="8">2.7.7.-</ecNumber>
    </alternativeName>
</protein>
<accession>A0ABV7J9E3</accession>
<evidence type="ECO:0000256" key="7">
    <source>
        <dbReference type="ARBA" id="ARBA00022842"/>
    </source>
</evidence>
<comment type="catalytic activity">
    <reaction evidence="8">
        <text>L-tyrosyl-[protein] + ATP = O-(5'-adenylyl)-L-tyrosyl-[protein] + diphosphate</text>
        <dbReference type="Rhea" id="RHEA:54288"/>
        <dbReference type="Rhea" id="RHEA-COMP:10136"/>
        <dbReference type="Rhea" id="RHEA-COMP:13846"/>
        <dbReference type="ChEBI" id="CHEBI:30616"/>
        <dbReference type="ChEBI" id="CHEBI:33019"/>
        <dbReference type="ChEBI" id="CHEBI:46858"/>
        <dbReference type="ChEBI" id="CHEBI:83624"/>
        <dbReference type="EC" id="2.7.7.108"/>
    </reaction>
</comment>
<dbReference type="EC" id="2.7.7.108" evidence="8"/>
<feature type="binding site" evidence="8">
    <location>
        <position position="176"/>
    </location>
    <ligand>
        <name>ATP</name>
        <dbReference type="ChEBI" id="CHEBI:30616"/>
    </ligand>
</feature>
<evidence type="ECO:0000256" key="3">
    <source>
        <dbReference type="ARBA" id="ARBA00022695"/>
    </source>
</evidence>
<keyword evidence="3 8" id="KW-0548">Nucleotidyltransferase</keyword>
<keyword evidence="5 8" id="KW-0547">Nucleotide-binding</keyword>
<dbReference type="InterPro" id="IPR003846">
    <property type="entry name" value="SelO"/>
</dbReference>
<feature type="binding site" evidence="8">
    <location>
        <position position="119"/>
    </location>
    <ligand>
        <name>ATP</name>
        <dbReference type="ChEBI" id="CHEBI:30616"/>
    </ligand>
</feature>
<feature type="binding site" evidence="8">
    <location>
        <position position="169"/>
    </location>
    <ligand>
        <name>ATP</name>
        <dbReference type="ChEBI" id="CHEBI:30616"/>
    </ligand>
</feature>
<dbReference type="EC" id="2.7.7.-" evidence="8"/>
<name>A0ABV7J9E3_9GAMM</name>
<reference evidence="10" key="1">
    <citation type="journal article" date="2019" name="Int. J. Syst. Evol. Microbiol.">
        <title>The Global Catalogue of Microorganisms (GCM) 10K type strain sequencing project: providing services to taxonomists for standard genome sequencing and annotation.</title>
        <authorList>
            <consortium name="The Broad Institute Genomics Platform"/>
            <consortium name="The Broad Institute Genome Sequencing Center for Infectious Disease"/>
            <person name="Wu L."/>
            <person name="Ma J."/>
        </authorList>
    </citation>
    <scope>NUCLEOTIDE SEQUENCE [LARGE SCALE GENOMIC DNA]</scope>
    <source>
        <strain evidence="10">KCTC 42953</strain>
    </source>
</reference>
<feature type="binding site" evidence="8">
    <location>
        <position position="256"/>
    </location>
    <ligand>
        <name>Mg(2+)</name>
        <dbReference type="ChEBI" id="CHEBI:18420"/>
    </ligand>
</feature>
<comment type="caution">
    <text evidence="9">The sequence shown here is derived from an EMBL/GenBank/DDBJ whole genome shotgun (WGS) entry which is preliminary data.</text>
</comment>
<evidence type="ECO:0000313" key="10">
    <source>
        <dbReference type="Proteomes" id="UP001595533"/>
    </source>
</evidence>
<proteinExistence type="inferred from homology"/>
<feature type="binding site" evidence="8">
    <location>
        <position position="86"/>
    </location>
    <ligand>
        <name>ATP</name>
        <dbReference type="ChEBI" id="CHEBI:30616"/>
    </ligand>
</feature>
<comment type="catalytic activity">
    <reaction evidence="8">
        <text>L-seryl-[protein] + ATP = 3-O-(5'-adenylyl)-L-seryl-[protein] + diphosphate</text>
        <dbReference type="Rhea" id="RHEA:58120"/>
        <dbReference type="Rhea" id="RHEA-COMP:9863"/>
        <dbReference type="Rhea" id="RHEA-COMP:15073"/>
        <dbReference type="ChEBI" id="CHEBI:29999"/>
        <dbReference type="ChEBI" id="CHEBI:30616"/>
        <dbReference type="ChEBI" id="CHEBI:33019"/>
        <dbReference type="ChEBI" id="CHEBI:142516"/>
        <dbReference type="EC" id="2.7.7.108"/>
    </reaction>
</comment>
<feature type="active site" description="Proton acceptor" evidence="8">
    <location>
        <position position="246"/>
    </location>
</feature>
<keyword evidence="10" id="KW-1185">Reference proteome</keyword>
<feature type="binding site" evidence="8">
    <location>
        <position position="83"/>
    </location>
    <ligand>
        <name>ATP</name>
        <dbReference type="ChEBI" id="CHEBI:30616"/>
    </ligand>
</feature>
<keyword evidence="4 8" id="KW-0479">Metal-binding</keyword>
<dbReference type="PANTHER" id="PTHR32057:SF14">
    <property type="entry name" value="PROTEIN ADENYLYLTRANSFERASE SELO, MITOCHONDRIAL"/>
    <property type="match status" value="1"/>
</dbReference>
<dbReference type="Pfam" id="PF02696">
    <property type="entry name" value="SelO"/>
    <property type="match status" value="1"/>
</dbReference>
<evidence type="ECO:0000256" key="2">
    <source>
        <dbReference type="ARBA" id="ARBA00022679"/>
    </source>
</evidence>
<keyword evidence="7 8" id="KW-0460">Magnesium</keyword>
<comment type="catalytic activity">
    <reaction evidence="8">
        <text>L-histidyl-[protein] + UTP = N(tele)-(5'-uridylyl)-L-histidyl-[protein] + diphosphate</text>
        <dbReference type="Rhea" id="RHEA:83891"/>
        <dbReference type="Rhea" id="RHEA-COMP:9745"/>
        <dbReference type="Rhea" id="RHEA-COMP:20239"/>
        <dbReference type="ChEBI" id="CHEBI:29979"/>
        <dbReference type="ChEBI" id="CHEBI:33019"/>
        <dbReference type="ChEBI" id="CHEBI:46398"/>
        <dbReference type="ChEBI" id="CHEBI:233474"/>
    </reaction>
</comment>
<dbReference type="Proteomes" id="UP001595533">
    <property type="component" value="Unassembled WGS sequence"/>
</dbReference>
<sequence length="477" mass="53622">MSIQLTHQYLDLGQAFSRPVLPESFPEPKLLLWNTDLADELAISVTASERAQVFSGQLLASGSRPVAMAYSGHQFGQFNPQLGDGRAHLLGEHESANGQLVDIHLKGSGRTPFSRNGDGKCGIRPAVREYLMSEAMHALGVPTCRTLAVVSTGETVFREQPVPGAVVTRTAESHIRVGTFEHFAARNQPAELSTLVDFCISRHDFDTPESGPEKYLRFFSQVIDKQIKLLINWMRVGFIHGVMNTDNCLISGHTIDYGPCAMLGVYDPQTVYSSIDHQGRYAFGNQPAITHWNLARLAECLLPLIADDQDQAVHLIMPYIEGFSDRYNQAYRQMMAHKLGFNTADEEVSSCADELLKLMHANQMDYTHTMTALLDPDKDKSLSALNAWLSSWQQLLHKWNINKEHSVQQMKANNPLVIPRNHHVERILKQVEENGDLNELKTFLKVLKSPYQTSKHISQYQDLPTDQDQNYQTYCGT</sequence>
<comment type="catalytic activity">
    <reaction evidence="8">
        <text>L-threonyl-[protein] + ATP = 3-O-(5'-adenylyl)-L-threonyl-[protein] + diphosphate</text>
        <dbReference type="Rhea" id="RHEA:54292"/>
        <dbReference type="Rhea" id="RHEA-COMP:11060"/>
        <dbReference type="Rhea" id="RHEA-COMP:13847"/>
        <dbReference type="ChEBI" id="CHEBI:30013"/>
        <dbReference type="ChEBI" id="CHEBI:30616"/>
        <dbReference type="ChEBI" id="CHEBI:33019"/>
        <dbReference type="ChEBI" id="CHEBI:138113"/>
        <dbReference type="EC" id="2.7.7.108"/>
    </reaction>
</comment>
<organism evidence="9 10">
    <name type="scientific">Marinicella sediminis</name>
    <dbReference type="NCBI Taxonomy" id="1792834"/>
    <lineage>
        <taxon>Bacteria</taxon>
        <taxon>Pseudomonadati</taxon>
        <taxon>Pseudomonadota</taxon>
        <taxon>Gammaproteobacteria</taxon>
        <taxon>Lysobacterales</taxon>
        <taxon>Marinicellaceae</taxon>
        <taxon>Marinicella</taxon>
    </lineage>
</organism>
<keyword evidence="2 8" id="KW-0808">Transferase</keyword>
<dbReference type="RefSeq" id="WP_198538091.1">
    <property type="nucleotide sequence ID" value="NZ_JBHRTS010000002.1"/>
</dbReference>